<proteinExistence type="predicted"/>
<dbReference type="EMBL" id="CM023477">
    <property type="protein sequence ID" value="KAH7937683.1"/>
    <property type="molecule type" value="Genomic_DNA"/>
</dbReference>
<keyword evidence="2" id="KW-1185">Reference proteome</keyword>
<dbReference type="Proteomes" id="UP000821865">
    <property type="component" value="Chromosome 8"/>
</dbReference>
<comment type="caution">
    <text evidence="1">The sequence shown here is derived from an EMBL/GenBank/DDBJ whole genome shotgun (WGS) entry which is preliminary data.</text>
</comment>
<reference evidence="1" key="1">
    <citation type="submission" date="2020-05" db="EMBL/GenBank/DDBJ databases">
        <title>Large-scale comparative analyses of tick genomes elucidate their genetic diversity and vector capacities.</title>
        <authorList>
            <person name="Jia N."/>
            <person name="Wang J."/>
            <person name="Shi W."/>
            <person name="Du L."/>
            <person name="Sun Y."/>
            <person name="Zhan W."/>
            <person name="Jiang J."/>
            <person name="Wang Q."/>
            <person name="Zhang B."/>
            <person name="Ji P."/>
            <person name="Sakyi L.B."/>
            <person name="Cui X."/>
            <person name="Yuan T."/>
            <person name="Jiang B."/>
            <person name="Yang W."/>
            <person name="Lam T.T.-Y."/>
            <person name="Chang Q."/>
            <person name="Ding S."/>
            <person name="Wang X."/>
            <person name="Zhu J."/>
            <person name="Ruan X."/>
            <person name="Zhao L."/>
            <person name="Wei J."/>
            <person name="Que T."/>
            <person name="Du C."/>
            <person name="Cheng J."/>
            <person name="Dai P."/>
            <person name="Han X."/>
            <person name="Huang E."/>
            <person name="Gao Y."/>
            <person name="Liu J."/>
            <person name="Shao H."/>
            <person name="Ye R."/>
            <person name="Li L."/>
            <person name="Wei W."/>
            <person name="Wang X."/>
            <person name="Wang C."/>
            <person name="Yang T."/>
            <person name="Huo Q."/>
            <person name="Li W."/>
            <person name="Guo W."/>
            <person name="Chen H."/>
            <person name="Zhou L."/>
            <person name="Ni X."/>
            <person name="Tian J."/>
            <person name="Zhou Y."/>
            <person name="Sheng Y."/>
            <person name="Liu T."/>
            <person name="Pan Y."/>
            <person name="Xia L."/>
            <person name="Li J."/>
            <person name="Zhao F."/>
            <person name="Cao W."/>
        </authorList>
    </citation>
    <scope>NUCLEOTIDE SEQUENCE</scope>
    <source>
        <strain evidence="1">Dsil-2018</strain>
    </source>
</reference>
<gene>
    <name evidence="1" type="ORF">HPB49_014524</name>
</gene>
<name>A0ACB8C9U0_DERSI</name>
<evidence type="ECO:0000313" key="1">
    <source>
        <dbReference type="EMBL" id="KAH7937683.1"/>
    </source>
</evidence>
<evidence type="ECO:0000313" key="2">
    <source>
        <dbReference type="Proteomes" id="UP000821865"/>
    </source>
</evidence>
<organism evidence="1 2">
    <name type="scientific">Dermacentor silvarum</name>
    <name type="common">Tick</name>
    <dbReference type="NCBI Taxonomy" id="543639"/>
    <lineage>
        <taxon>Eukaryota</taxon>
        <taxon>Metazoa</taxon>
        <taxon>Ecdysozoa</taxon>
        <taxon>Arthropoda</taxon>
        <taxon>Chelicerata</taxon>
        <taxon>Arachnida</taxon>
        <taxon>Acari</taxon>
        <taxon>Parasitiformes</taxon>
        <taxon>Ixodida</taxon>
        <taxon>Ixodoidea</taxon>
        <taxon>Ixodidae</taxon>
        <taxon>Rhipicephalinae</taxon>
        <taxon>Dermacentor</taxon>
    </lineage>
</organism>
<sequence>MEKLGTHTFGAAGRLNLDCIWRGGETKGARKHVSRRFRDVRPFSVADALPPRKRARKPRRRGRCGVDQSATPLGLTAMRPVTRAAGPAPQPQSGPELPQPFKSAALAAAVACREQASNAVTVASANAASPDAAADAEARTCSPTLAPPVPRSAGPRKQQTSSLYSNAGRSYPSPPFSLRTGLVARSSPPWSDRDSAVPLFGYLRADAQDSCYGVVTVRSSDTEATFRESLYWPEGEILRVRRLGTSNKVKPRSYDDLLIPVQPYKKSCTSLRSVRFRWASDRRLPRPQTRPLRHLRKSGAAHGWRSRPSRVYAQVRSMCRTSRHRGPVL</sequence>
<protein>
    <submittedName>
        <fullName evidence="1">Uncharacterized protein</fullName>
    </submittedName>
</protein>
<accession>A0ACB8C9U0</accession>